<evidence type="ECO:0000313" key="2">
    <source>
        <dbReference type="EMBL" id="ADP83118.1"/>
    </source>
</evidence>
<dbReference type="Proteomes" id="UP000002484">
    <property type="component" value="Chromosome"/>
</dbReference>
<dbReference type="InterPro" id="IPR033437">
    <property type="entry name" value="DUF5130"/>
</dbReference>
<dbReference type="RefSeq" id="WP_013426236.1">
    <property type="nucleotide sequence ID" value="NC_014666.1"/>
</dbReference>
<keyword evidence="3" id="KW-1185">Reference proteome</keyword>
<organism evidence="2 3">
    <name type="scientific">Pseudofrankia inefficax (strain DSM 45817 / CECT 9037 / DDB 130130 / EuI1c)</name>
    <name type="common">Frankia inefficax</name>
    <dbReference type="NCBI Taxonomy" id="298654"/>
    <lineage>
        <taxon>Bacteria</taxon>
        <taxon>Bacillati</taxon>
        <taxon>Actinomycetota</taxon>
        <taxon>Actinomycetes</taxon>
        <taxon>Frankiales</taxon>
        <taxon>Frankiaceae</taxon>
        <taxon>Pseudofrankia</taxon>
    </lineage>
</organism>
<protein>
    <recommendedName>
        <fullName evidence="4">TLP18.3, Psb32 and MOLO-1 founding protein of phosphatase</fullName>
    </recommendedName>
</protein>
<proteinExistence type="predicted"/>
<dbReference type="EMBL" id="CP002299">
    <property type="protein sequence ID" value="ADP83118.1"/>
    <property type="molecule type" value="Genomic_DNA"/>
</dbReference>
<dbReference type="InParanoid" id="E3J5N1"/>
<dbReference type="eggNOG" id="COG1512">
    <property type="taxonomic scope" value="Bacteria"/>
</dbReference>
<feature type="compositionally biased region" description="Low complexity" evidence="1">
    <location>
        <begin position="132"/>
        <end position="155"/>
    </location>
</feature>
<dbReference type="STRING" id="298654.FraEuI1c_5129"/>
<reference evidence="2 3" key="1">
    <citation type="submission" date="2010-10" db="EMBL/GenBank/DDBJ databases">
        <title>Complete sequence of Frankia sp. EuI1c.</title>
        <authorList>
            <consortium name="US DOE Joint Genome Institute"/>
            <person name="Lucas S."/>
            <person name="Copeland A."/>
            <person name="Lapidus A."/>
            <person name="Cheng J.-F."/>
            <person name="Bruce D."/>
            <person name="Goodwin L."/>
            <person name="Pitluck S."/>
            <person name="Chertkov O."/>
            <person name="Detter J.C."/>
            <person name="Han C."/>
            <person name="Tapia R."/>
            <person name="Land M."/>
            <person name="Hauser L."/>
            <person name="Jeffries C."/>
            <person name="Kyrpides N."/>
            <person name="Ivanova N."/>
            <person name="Mikhailova N."/>
            <person name="Beauchemin N."/>
            <person name="Sen A."/>
            <person name="Sur S.A."/>
            <person name="Gtari M."/>
            <person name="Wall L."/>
            <person name="Tisa L."/>
            <person name="Woyke T."/>
        </authorList>
    </citation>
    <scope>NUCLEOTIDE SEQUENCE [LARGE SCALE GENOMIC DNA]</scope>
    <source>
        <strain evidence="3">DSM 45817 / CECT 9037 / EuI1c</strain>
    </source>
</reference>
<sequence>MASGEAFRQDQLDRLNRARLLAERQTGIAFHVRVGAVSGEPEAAADRLLTEIVGGRLAGDHVLVVVSPGQRFVRVVTTPTARRRISDAAASLATLSMTSSFAVGDLVGGLVSGLRQLADAAGRPGRPPGQPVPSGDPASPASAPTGSGPAAPQGSTSPAAATARLGRRAPISAV</sequence>
<dbReference type="OrthoDB" id="3214027at2"/>
<dbReference type="KEGG" id="fri:FraEuI1c_5129"/>
<evidence type="ECO:0000313" key="3">
    <source>
        <dbReference type="Proteomes" id="UP000002484"/>
    </source>
</evidence>
<accession>E3J5N1</accession>
<dbReference type="HOGENOM" id="CLU_129852_1_0_11"/>
<feature type="region of interest" description="Disordered" evidence="1">
    <location>
        <begin position="119"/>
        <end position="174"/>
    </location>
</feature>
<evidence type="ECO:0008006" key="4">
    <source>
        <dbReference type="Google" id="ProtNLM"/>
    </source>
</evidence>
<evidence type="ECO:0000256" key="1">
    <source>
        <dbReference type="SAM" id="MobiDB-lite"/>
    </source>
</evidence>
<dbReference type="AlphaFoldDB" id="E3J5N1"/>
<name>E3J5N1_PSEI1</name>
<dbReference type="Pfam" id="PF17174">
    <property type="entry name" value="DUF5130"/>
    <property type="match status" value="1"/>
</dbReference>
<gene>
    <name evidence="2" type="ordered locus">FraEuI1c_5129</name>
</gene>
<dbReference type="Gene3D" id="3.10.310.50">
    <property type="match status" value="1"/>
</dbReference>